<protein>
    <submittedName>
        <fullName evidence="2">CAP domain-containing protein</fullName>
    </submittedName>
</protein>
<keyword evidence="3" id="KW-1185">Reference proteome</keyword>
<accession>A0A975S1R4</accession>
<gene>
    <name evidence="2" type="ORF">KM031_15480</name>
</gene>
<sequence length="188" mass="19490">MILPRPLASRRLAPLLALTLAASLSACIIVPLPVGTTSASTASSGGPAPATTQCPRPAETAAYAAEVLRRANALRAGKDLAPLRASDRLTRAAQAHACDNAAHQTYRHVGSDGAALMSRLARVGYAPRRATENTGLGFAGSPERLVDFWLGSPKHRANLLDPKVTEAGLGMAAGAKPAWVLVMATPLR</sequence>
<reference evidence="2" key="1">
    <citation type="submission" date="2021-06" db="EMBL/GenBank/DDBJ databases">
        <title>Direct submission.</title>
        <authorList>
            <person name="Lee C.-S."/>
            <person name="Jin L."/>
        </authorList>
    </citation>
    <scope>NUCLEOTIDE SEQUENCE</scope>
    <source>
        <strain evidence="2">Con5</strain>
    </source>
</reference>
<dbReference type="AlphaFoldDB" id="A0A975S1R4"/>
<evidence type="ECO:0000313" key="2">
    <source>
        <dbReference type="EMBL" id="QWK90203.1"/>
    </source>
</evidence>
<dbReference type="InterPro" id="IPR014044">
    <property type="entry name" value="CAP_dom"/>
</dbReference>
<evidence type="ECO:0000313" key="3">
    <source>
        <dbReference type="Proteomes" id="UP000679352"/>
    </source>
</evidence>
<name>A0A975S1R4_9RHOB</name>
<dbReference type="RefSeq" id="WP_215504550.1">
    <property type="nucleotide sequence ID" value="NZ_CP076361.1"/>
</dbReference>
<dbReference type="CDD" id="cd05379">
    <property type="entry name" value="CAP_bacterial"/>
    <property type="match status" value="1"/>
</dbReference>
<proteinExistence type="predicted"/>
<feature type="domain" description="SCP" evidence="1">
    <location>
        <begin position="68"/>
        <end position="175"/>
    </location>
</feature>
<dbReference type="SUPFAM" id="SSF55797">
    <property type="entry name" value="PR-1-like"/>
    <property type="match status" value="1"/>
</dbReference>
<dbReference type="PANTHER" id="PTHR31157">
    <property type="entry name" value="SCP DOMAIN-CONTAINING PROTEIN"/>
    <property type="match status" value="1"/>
</dbReference>
<dbReference type="EMBL" id="CP076361">
    <property type="protein sequence ID" value="QWK90203.1"/>
    <property type="molecule type" value="Genomic_DNA"/>
</dbReference>
<dbReference type="PANTHER" id="PTHR31157:SF1">
    <property type="entry name" value="SCP DOMAIN-CONTAINING PROTEIN"/>
    <property type="match status" value="1"/>
</dbReference>
<dbReference type="Pfam" id="PF00188">
    <property type="entry name" value="CAP"/>
    <property type="match status" value="1"/>
</dbReference>
<dbReference type="KEGG" id="gfu:KM031_15480"/>
<dbReference type="InterPro" id="IPR035940">
    <property type="entry name" value="CAP_sf"/>
</dbReference>
<dbReference type="Proteomes" id="UP000679352">
    <property type="component" value="Chromosome"/>
</dbReference>
<dbReference type="Gene3D" id="3.40.33.10">
    <property type="entry name" value="CAP"/>
    <property type="match status" value="1"/>
</dbReference>
<dbReference type="PROSITE" id="PS51257">
    <property type="entry name" value="PROKAR_LIPOPROTEIN"/>
    <property type="match status" value="1"/>
</dbReference>
<evidence type="ECO:0000259" key="1">
    <source>
        <dbReference type="Pfam" id="PF00188"/>
    </source>
</evidence>
<organism evidence="2 3">
    <name type="scientific">Gemmobacter fulvus</name>
    <dbReference type="NCBI Taxonomy" id="2840474"/>
    <lineage>
        <taxon>Bacteria</taxon>
        <taxon>Pseudomonadati</taxon>
        <taxon>Pseudomonadota</taxon>
        <taxon>Alphaproteobacteria</taxon>
        <taxon>Rhodobacterales</taxon>
        <taxon>Paracoccaceae</taxon>
        <taxon>Gemmobacter</taxon>
    </lineage>
</organism>